<keyword evidence="3" id="KW-0663">Pyridoxal phosphate</keyword>
<evidence type="ECO:0000256" key="1">
    <source>
        <dbReference type="ARBA" id="ARBA00001933"/>
    </source>
</evidence>
<proteinExistence type="inferred from homology"/>
<keyword evidence="7" id="KW-1185">Reference proteome</keyword>
<dbReference type="GO" id="GO:0070179">
    <property type="term" value="P:D-serine biosynthetic process"/>
    <property type="evidence" value="ECO:0007669"/>
    <property type="project" value="TreeGrafter"/>
</dbReference>
<keyword evidence="4" id="KW-0456">Lyase</keyword>
<dbReference type="Pfam" id="PF00291">
    <property type="entry name" value="PALP"/>
    <property type="match status" value="1"/>
</dbReference>
<evidence type="ECO:0000313" key="7">
    <source>
        <dbReference type="Proteomes" id="UP001154282"/>
    </source>
</evidence>
<dbReference type="SUPFAM" id="SSF53686">
    <property type="entry name" value="Tryptophan synthase beta subunit-like PLP-dependent enzymes"/>
    <property type="match status" value="1"/>
</dbReference>
<feature type="domain" description="Tryptophan synthase beta chain-like PALP" evidence="5">
    <location>
        <begin position="53"/>
        <end position="202"/>
    </location>
</feature>
<comment type="similarity">
    <text evidence="2">Belongs to the serine/threonine dehydratase family.</text>
</comment>
<accession>A0AAV0PYU6</accession>
<evidence type="ECO:0000256" key="3">
    <source>
        <dbReference type="ARBA" id="ARBA00022898"/>
    </source>
</evidence>
<dbReference type="InterPro" id="IPR001926">
    <property type="entry name" value="TrpB-like_PALP"/>
</dbReference>
<comment type="cofactor">
    <cofactor evidence="1">
        <name>pyridoxal 5'-phosphate</name>
        <dbReference type="ChEBI" id="CHEBI:597326"/>
    </cofactor>
</comment>
<evidence type="ECO:0000256" key="2">
    <source>
        <dbReference type="ARBA" id="ARBA00010869"/>
    </source>
</evidence>
<dbReference type="FunFam" id="3.40.50.1100:FF:000005">
    <property type="entry name" value="Threonine dehydratase catabolic"/>
    <property type="match status" value="1"/>
</dbReference>
<dbReference type="Gene3D" id="3.40.50.1100">
    <property type="match status" value="1"/>
</dbReference>
<dbReference type="GO" id="GO:0003941">
    <property type="term" value="F:L-serine ammonia-lyase activity"/>
    <property type="evidence" value="ECO:0007669"/>
    <property type="project" value="TreeGrafter"/>
</dbReference>
<dbReference type="PANTHER" id="PTHR43050">
    <property type="entry name" value="SERINE / THREONINE RACEMASE FAMILY MEMBER"/>
    <property type="match status" value="1"/>
</dbReference>
<gene>
    <name evidence="6" type="ORF">LITE_LOCUS40733</name>
</gene>
<dbReference type="PANTHER" id="PTHR43050:SF1">
    <property type="entry name" value="SERINE RACEMASE"/>
    <property type="match status" value="1"/>
</dbReference>
<dbReference type="GO" id="GO:0030170">
    <property type="term" value="F:pyridoxal phosphate binding"/>
    <property type="evidence" value="ECO:0007669"/>
    <property type="project" value="TreeGrafter"/>
</dbReference>
<reference evidence="6" key="1">
    <citation type="submission" date="2022-08" db="EMBL/GenBank/DDBJ databases">
        <authorList>
            <person name="Gutierrez-Valencia J."/>
        </authorList>
    </citation>
    <scope>NUCLEOTIDE SEQUENCE</scope>
</reference>
<dbReference type="GO" id="GO:0006563">
    <property type="term" value="P:L-serine metabolic process"/>
    <property type="evidence" value="ECO:0007669"/>
    <property type="project" value="UniProtKB-ARBA"/>
</dbReference>
<protein>
    <recommendedName>
        <fullName evidence="5">Tryptophan synthase beta chain-like PALP domain-containing protein</fullName>
    </recommendedName>
</protein>
<dbReference type="EMBL" id="CAMGYJ010000009">
    <property type="protein sequence ID" value="CAI0476324.1"/>
    <property type="molecule type" value="Genomic_DNA"/>
</dbReference>
<dbReference type="GO" id="GO:0018114">
    <property type="term" value="F:threonine racemase activity"/>
    <property type="evidence" value="ECO:0007669"/>
    <property type="project" value="TreeGrafter"/>
</dbReference>
<evidence type="ECO:0000259" key="5">
    <source>
        <dbReference type="Pfam" id="PF00291"/>
    </source>
</evidence>
<dbReference type="GO" id="GO:0005524">
    <property type="term" value="F:ATP binding"/>
    <property type="evidence" value="ECO:0007669"/>
    <property type="project" value="TreeGrafter"/>
</dbReference>
<dbReference type="InterPro" id="IPR036052">
    <property type="entry name" value="TrpB-like_PALP_sf"/>
</dbReference>
<evidence type="ECO:0000256" key="4">
    <source>
        <dbReference type="ARBA" id="ARBA00023239"/>
    </source>
</evidence>
<dbReference type="GO" id="GO:0030378">
    <property type="term" value="F:serine racemase activity"/>
    <property type="evidence" value="ECO:0007669"/>
    <property type="project" value="TreeGrafter"/>
</dbReference>
<name>A0AAV0PYU6_9ROSI</name>
<evidence type="ECO:0000313" key="6">
    <source>
        <dbReference type="EMBL" id="CAI0476324.1"/>
    </source>
</evidence>
<dbReference type="AlphaFoldDB" id="A0AAV0PYU6"/>
<comment type="caution">
    <text evidence="6">The sequence shown here is derived from an EMBL/GenBank/DDBJ whole genome shotgun (WGS) entry which is preliminary data.</text>
</comment>
<dbReference type="GO" id="GO:0000287">
    <property type="term" value="F:magnesium ion binding"/>
    <property type="evidence" value="ECO:0007669"/>
    <property type="project" value="TreeGrafter"/>
</dbReference>
<sequence length="211" mass="22790">MLNLQFTTSLRKDRNLAPDELFLQYGLRLELVLLADSTILALTLKDGTTESGKGAFKFRGACNAVYSLDDEQAAKGVVTHSSGNHAAALALAAKLRGISSYIVIPKNAPKCKVENVLRYGGQVIWSENTMQAREDTASRVLEETGAVLLHPFNDGRIIRLTYSLGGLTSFSCCLCSGQGTISLELLEQVTHLDTLVVPISGLFNNLGVFVD</sequence>
<organism evidence="6 7">
    <name type="scientific">Linum tenue</name>
    <dbReference type="NCBI Taxonomy" id="586396"/>
    <lineage>
        <taxon>Eukaryota</taxon>
        <taxon>Viridiplantae</taxon>
        <taxon>Streptophyta</taxon>
        <taxon>Embryophyta</taxon>
        <taxon>Tracheophyta</taxon>
        <taxon>Spermatophyta</taxon>
        <taxon>Magnoliopsida</taxon>
        <taxon>eudicotyledons</taxon>
        <taxon>Gunneridae</taxon>
        <taxon>Pentapetalae</taxon>
        <taxon>rosids</taxon>
        <taxon>fabids</taxon>
        <taxon>Malpighiales</taxon>
        <taxon>Linaceae</taxon>
        <taxon>Linum</taxon>
    </lineage>
</organism>
<dbReference type="GO" id="GO:0008721">
    <property type="term" value="F:D-serine ammonia-lyase activity"/>
    <property type="evidence" value="ECO:0007669"/>
    <property type="project" value="TreeGrafter"/>
</dbReference>
<dbReference type="Proteomes" id="UP001154282">
    <property type="component" value="Unassembled WGS sequence"/>
</dbReference>